<protein>
    <submittedName>
        <fullName evidence="2">Uncharacterized protein</fullName>
    </submittedName>
</protein>
<name>A0A6J4SQ04_9ACTN</name>
<dbReference type="EMBL" id="CADCVR010000065">
    <property type="protein sequence ID" value="CAA9501831.1"/>
    <property type="molecule type" value="Genomic_DNA"/>
</dbReference>
<feature type="region of interest" description="Disordered" evidence="1">
    <location>
        <begin position="1"/>
        <end position="36"/>
    </location>
</feature>
<feature type="compositionally biased region" description="Low complexity" evidence="1">
    <location>
        <begin position="23"/>
        <end position="36"/>
    </location>
</feature>
<proteinExistence type="predicted"/>
<sequence>MAPHQFTYPKVTPIAPSAPRPPSAGAASDAPGTKDR</sequence>
<evidence type="ECO:0000256" key="1">
    <source>
        <dbReference type="SAM" id="MobiDB-lite"/>
    </source>
</evidence>
<evidence type="ECO:0000313" key="2">
    <source>
        <dbReference type="EMBL" id="CAA9501831.1"/>
    </source>
</evidence>
<gene>
    <name evidence="2" type="ORF">AVDCRST_MAG53-2043</name>
</gene>
<organism evidence="2">
    <name type="scientific">uncultured Solirubrobacteraceae bacterium</name>
    <dbReference type="NCBI Taxonomy" id="1162706"/>
    <lineage>
        <taxon>Bacteria</taxon>
        <taxon>Bacillati</taxon>
        <taxon>Actinomycetota</taxon>
        <taxon>Thermoleophilia</taxon>
        <taxon>Solirubrobacterales</taxon>
        <taxon>Solirubrobacteraceae</taxon>
        <taxon>environmental samples</taxon>
    </lineage>
</organism>
<accession>A0A6J4SQ04</accession>
<reference evidence="2" key="1">
    <citation type="submission" date="2020-02" db="EMBL/GenBank/DDBJ databases">
        <authorList>
            <person name="Meier V. D."/>
        </authorList>
    </citation>
    <scope>NUCLEOTIDE SEQUENCE</scope>
    <source>
        <strain evidence="2">AVDCRST_MAG53</strain>
    </source>
</reference>
<dbReference type="AlphaFoldDB" id="A0A6J4SQ04"/>